<evidence type="ECO:0000256" key="1">
    <source>
        <dbReference type="ARBA" id="ARBA00004571"/>
    </source>
</evidence>
<accession>B9TAK6</accession>
<dbReference type="InterPro" id="IPR036942">
    <property type="entry name" value="Beta-barrel_TonB_sf"/>
</dbReference>
<dbReference type="InterPro" id="IPR011662">
    <property type="entry name" value="Secretin/TonB_short_N"/>
</dbReference>
<organism evidence="8 9">
    <name type="scientific">Ricinus communis</name>
    <name type="common">Castor bean</name>
    <dbReference type="NCBI Taxonomy" id="3988"/>
    <lineage>
        <taxon>Eukaryota</taxon>
        <taxon>Viridiplantae</taxon>
        <taxon>Streptophyta</taxon>
        <taxon>Embryophyta</taxon>
        <taxon>Tracheophyta</taxon>
        <taxon>Spermatophyta</taxon>
        <taxon>Magnoliopsida</taxon>
        <taxon>eudicotyledons</taxon>
        <taxon>Gunneridae</taxon>
        <taxon>Pentapetalae</taxon>
        <taxon>rosids</taxon>
        <taxon>fabids</taxon>
        <taxon>Malpighiales</taxon>
        <taxon>Euphorbiaceae</taxon>
        <taxon>Acalyphoideae</taxon>
        <taxon>Acalypheae</taxon>
        <taxon>Ricinus</taxon>
    </lineage>
</organism>
<evidence type="ECO:0000256" key="3">
    <source>
        <dbReference type="ARBA" id="ARBA00022692"/>
    </source>
</evidence>
<dbReference type="GO" id="GO:0044718">
    <property type="term" value="P:siderophore transmembrane transport"/>
    <property type="evidence" value="ECO:0000318"/>
    <property type="project" value="GO_Central"/>
</dbReference>
<dbReference type="Pfam" id="PF07715">
    <property type="entry name" value="Plug"/>
    <property type="match status" value="1"/>
</dbReference>
<dbReference type="InterPro" id="IPR012910">
    <property type="entry name" value="Plug_dom"/>
</dbReference>
<keyword evidence="4" id="KW-0472">Membrane</keyword>
<dbReference type="SUPFAM" id="SSF56935">
    <property type="entry name" value="Porins"/>
    <property type="match status" value="1"/>
</dbReference>
<evidence type="ECO:0000256" key="6">
    <source>
        <dbReference type="SAM" id="MobiDB-lite"/>
    </source>
</evidence>
<dbReference type="Gene3D" id="2.170.130.10">
    <property type="entry name" value="TonB-dependent receptor, plug domain"/>
    <property type="match status" value="1"/>
</dbReference>
<proteinExistence type="predicted"/>
<dbReference type="EMBL" id="EQ975809">
    <property type="protein sequence ID" value="EEF27108.1"/>
    <property type="molecule type" value="Genomic_DNA"/>
</dbReference>
<sequence>MNISFPNDVVSGKTAPEVRGRMTRKEALLRVLSESGLEPKVEGNNIFIQKPPKQDKKDIQLDKVEVRAKRSYDIGPLRGLALTKEEIPGNVQSITAKEIKESKAVSLTDLMNSKLQSVNVNDYQSNPFQMDVTYRGFTASPQLGTSQGLSVFLDGIRVNEPFGDVVNWDMIPMNALNSLDVFPGSNPLFGLGTLGGAISMKTKSGFDSSEGSVEYLGGSFKRNQFQGSVGGNNGVIAGFAAANIFREDGWRVNSPSEVNQIFGKAEWRNDSVQLGLSMLYAGNKLIGNGLLPTEMAKQDGSQIFTSPDETKNRLLQFQLNGIWDVSDTFNITGQVYRRKSRRNASNGDVNQNFGGSATRRPNSGENLANGVPDFDGDGLPDIDINSGNITYENLAAKLVLDEANGTYLPTLLDINGEPEYFGIDANGNVLANSAFSAYDSTSPTGYDINKLVVGTNGNIQANPNQSLDASGRVPLHNLNATVSYDITRDLTVSLTGILHSESFVRGNENNKHQAGTANSRYLSCTAPTVIDGIQYGNDTCATRIDSPNFRYPGKVPGYAVWNLKTSYKITKNLTAGLMINNLFDREYYSAGRLGINPFSPSINGAIGPGGFNYNSNDWMASTFLAPGAPRSAFFTLTYDFDVGRSMLMRNQLLKLAVIAAFGVSANAFATGLESLPAAGFTVSAGTNQAAGTTGWRECNTTGLYGSLDYTAPTTGANNTCAVFPSGGNDPGTPVSGFTNVTLVTAKQSVTITANGETLATMRQRVYRNSAATECVFEKRFVMATTGTFDYNPQLSGSQRLEVNDYVLGGFSGTTDVSAGYYHSANTDSPVFRMGRSFTSVQIQGNDFDAATALNTGYVRRPVNSPAPASGTEINGVGQTLVSPGTPTAAQQTAEIRTNWVDFTVDVTGGVDEDGTTAKDSPFLYVRAGCGSGSDTAIGGPFPTTNNTVRIRQTGQESQPWVTVVTNGVTRSSANANF</sequence>
<dbReference type="STRING" id="3988.B9TAK6"/>
<dbReference type="InterPro" id="IPR039426">
    <property type="entry name" value="TonB-dep_rcpt-like"/>
</dbReference>
<feature type="region of interest" description="Disordered" evidence="6">
    <location>
        <begin position="342"/>
        <end position="368"/>
    </location>
</feature>
<dbReference type="AlphaFoldDB" id="B9TAK6"/>
<dbReference type="GO" id="GO:0015344">
    <property type="term" value="F:siderophore uptake transmembrane transporter activity"/>
    <property type="evidence" value="ECO:0000318"/>
    <property type="project" value="GO_Central"/>
</dbReference>
<evidence type="ECO:0000256" key="5">
    <source>
        <dbReference type="ARBA" id="ARBA00023237"/>
    </source>
</evidence>
<dbReference type="GO" id="GO:0019867">
    <property type="term" value="C:outer membrane"/>
    <property type="evidence" value="ECO:0007669"/>
    <property type="project" value="InterPro"/>
</dbReference>
<dbReference type="Gene3D" id="2.40.170.20">
    <property type="entry name" value="TonB-dependent receptor, beta-barrel domain"/>
    <property type="match status" value="2"/>
</dbReference>
<dbReference type="InterPro" id="IPR037066">
    <property type="entry name" value="Plug_dom_sf"/>
</dbReference>
<protein>
    <recommendedName>
        <fullName evidence="7">Secretin/TonB short N-terminal domain-containing protein</fullName>
    </recommendedName>
</protein>
<evidence type="ECO:0000259" key="7">
    <source>
        <dbReference type="SMART" id="SM00965"/>
    </source>
</evidence>
<dbReference type="Proteomes" id="UP000008311">
    <property type="component" value="Unassembled WGS sequence"/>
</dbReference>
<evidence type="ECO:0000256" key="4">
    <source>
        <dbReference type="ARBA" id="ARBA00023136"/>
    </source>
</evidence>
<evidence type="ECO:0000313" key="8">
    <source>
        <dbReference type="EMBL" id="EEF27108.1"/>
    </source>
</evidence>
<dbReference type="Gene3D" id="3.55.50.30">
    <property type="match status" value="1"/>
</dbReference>
<evidence type="ECO:0000256" key="2">
    <source>
        <dbReference type="ARBA" id="ARBA00022448"/>
    </source>
</evidence>
<dbReference type="PANTHER" id="PTHR30069">
    <property type="entry name" value="TONB-DEPENDENT OUTER MEMBRANE RECEPTOR"/>
    <property type="match status" value="1"/>
</dbReference>
<keyword evidence="3" id="KW-0812">Transmembrane</keyword>
<feature type="compositionally biased region" description="Polar residues" evidence="6">
    <location>
        <begin position="343"/>
        <end position="366"/>
    </location>
</feature>
<gene>
    <name evidence="8" type="ORF">RCOM_0076380</name>
</gene>
<dbReference type="SMART" id="SM00965">
    <property type="entry name" value="STN"/>
    <property type="match status" value="1"/>
</dbReference>
<dbReference type="InParanoid" id="B9TAK6"/>
<keyword evidence="2" id="KW-0813">Transport</keyword>
<dbReference type="PANTHER" id="PTHR30069:SF39">
    <property type="entry name" value="BLL6183 PROTEIN"/>
    <property type="match status" value="1"/>
</dbReference>
<feature type="domain" description="Secretin/TonB short N-terminal" evidence="7">
    <location>
        <begin position="1"/>
        <end position="51"/>
    </location>
</feature>
<evidence type="ECO:0000313" key="9">
    <source>
        <dbReference type="Proteomes" id="UP000008311"/>
    </source>
</evidence>
<keyword evidence="5" id="KW-0998">Cell outer membrane</keyword>
<comment type="subcellular location">
    <subcellularLocation>
        <location evidence="1">Cell outer membrane</location>
        <topology evidence="1">Multi-pass membrane protein</topology>
    </subcellularLocation>
</comment>
<keyword evidence="9" id="KW-1185">Reference proteome</keyword>
<reference evidence="9" key="1">
    <citation type="journal article" date="2010" name="Nat. Biotechnol.">
        <title>Draft genome sequence of the oilseed species Ricinus communis.</title>
        <authorList>
            <person name="Chan A.P."/>
            <person name="Crabtree J."/>
            <person name="Zhao Q."/>
            <person name="Lorenzi H."/>
            <person name="Orvis J."/>
            <person name="Puiu D."/>
            <person name="Melake-Berhan A."/>
            <person name="Jones K.M."/>
            <person name="Redman J."/>
            <person name="Chen G."/>
            <person name="Cahoon E.B."/>
            <person name="Gedil M."/>
            <person name="Stanke M."/>
            <person name="Haas B.J."/>
            <person name="Wortman J.R."/>
            <person name="Fraser-Liggett C.M."/>
            <person name="Ravel J."/>
            <person name="Rabinowicz P.D."/>
        </authorList>
    </citation>
    <scope>NUCLEOTIDE SEQUENCE [LARGE SCALE GENOMIC DNA]</scope>
    <source>
        <strain evidence="9">cv. Hale</strain>
    </source>
</reference>
<name>B9TAK6_RICCO</name>